<feature type="compositionally biased region" description="Basic and acidic residues" evidence="2">
    <location>
        <begin position="389"/>
        <end position="410"/>
    </location>
</feature>
<keyword evidence="4" id="KW-1185">Reference proteome</keyword>
<feature type="compositionally biased region" description="Basic and acidic residues" evidence="2">
    <location>
        <begin position="1188"/>
        <end position="1206"/>
    </location>
</feature>
<proteinExistence type="predicted"/>
<feature type="region of interest" description="Disordered" evidence="2">
    <location>
        <begin position="1184"/>
        <end position="1206"/>
    </location>
</feature>
<evidence type="ECO:0000256" key="2">
    <source>
        <dbReference type="SAM" id="MobiDB-lite"/>
    </source>
</evidence>
<feature type="region of interest" description="Disordered" evidence="2">
    <location>
        <begin position="385"/>
        <end position="410"/>
    </location>
</feature>
<dbReference type="EMBL" id="SSOP01000046">
    <property type="protein sequence ID" value="KAB5593098.1"/>
    <property type="molecule type" value="Genomic_DNA"/>
</dbReference>
<name>A0A5N5QNE8_9AGAM</name>
<evidence type="ECO:0000256" key="1">
    <source>
        <dbReference type="SAM" id="Coils"/>
    </source>
</evidence>
<feature type="compositionally biased region" description="Low complexity" evidence="2">
    <location>
        <begin position="448"/>
        <end position="460"/>
    </location>
</feature>
<feature type="region of interest" description="Disordered" evidence="2">
    <location>
        <begin position="285"/>
        <end position="311"/>
    </location>
</feature>
<gene>
    <name evidence="3" type="ORF">CTheo_3480</name>
</gene>
<feature type="compositionally biased region" description="Polar residues" evidence="2">
    <location>
        <begin position="1245"/>
        <end position="1275"/>
    </location>
</feature>
<protein>
    <submittedName>
        <fullName evidence="3">Uncharacterized protein</fullName>
    </submittedName>
</protein>
<comment type="caution">
    <text evidence="3">The sequence shown here is derived from an EMBL/GenBank/DDBJ whole genome shotgun (WGS) entry which is preliminary data.</text>
</comment>
<sequence length="1556" mass="176369">MGVFVDAAIRRPGRNDNLNPDPCSCPATGGRINNEEFNFIELQGFDNPELSDWYILETMLRTFCSPKPAYQTYGYYRPFVHSSELLAPEILSGIIYIHPDEDSQAGRTPVETIRTLVGLLGESYLNRLTVLVQSKSKTSPPNQESTTHDFSQTPDSPLYPFYATKNEYKPCTEAFTLDPLQIARILNRFVGVLPGLFWAQERLVDASWNVESMHLNLRNFVSGKVGYLPAPDQPSSVLLGQKDEALRSMNEQLERVNALLREKDEQLEQLRKAVELGKLRDKLRDLDQRRKKSGEESAVKDSKAPQANNKELEALRKLLTAQEQRNEELEKSIEKLSGEGRENIKDLEQLRKDVKDKDQELQNIRMAVKARTQAWAEELEALCGSVPGSEKRSSSEHDKPPAELEKITQRDEEVRKLQDAIREKDEEIGRLKSSGIKNSKSVDHGEIRSSSSGISVGHHGQPTAVGCASPHVPAQAGECIEQAQVIQGLKDINCLIEDLGQSISNYLVDHFSPIATLIEAPFRSRELLHVLGYTGRNPPSVKALGPRSDPENFLFYIVRAILCYQLYIRLFEPFHPGIVENKLQNELLNDMYMQMMYREPQSVTGRWRMDSFNSISAAASQSSDRALYQALLDSVYILLRGCFDTSIEVKLDTEHETMLRRLVDMAGRWNQLIKGSVVLLGEFQPIVYPCGDGFRSDYMVEAVGSGGAKQIQSILGTIGLGLIRYIALGNNQEPEKTILYQAVVVSEKSFGGLGACKDYIALFKADIRIQWDVLGFSLAPFKLAEGPHRYIEREEAIVVGGGDISHSRLRRGIRFGLQQLTIIRNQYPFWWISSIEQIQFINAAIGRPDWNDDPGYLDPCSRRTLKTLDGQEFKFIEPQGFDNPELSDWYIIETMLQTFCPSKYAFGSSNANDNQHRAGEAEKLTGIIYIYPDDDCEAGRTSLRTIRTLVGLLGESYLDRMTVLFQSRTEASSLIVNPSTISNFTANPQSPLYPFYASESHRPATAAYTLNPELIETVLYRFTQKQPEPFFVQQKLIDGSWKYTALHSNLRDFVSGKVDFLPAPDQPVSSLLRQKEEELEKLQGVIRDMTQELKKSTREKDVEVSNDPKALQAKNKEFEALRKSIITQEQKHKEEVERLSGMIQGRDNEVQQLRKISQEKEQELQKIRKGVKAKAKELEVLCGSVSEQHSEHDERQGDSERLGKLTREKNEEIRKLRKTIQEKDREIRKLMSNSVELEPKDSKSTDYQGENRSSGINAGLHSQQNVDEYATSTRAQARDVPEERIEQAQIMQGLKDVNRLIEELGHSISIYLVDHFSPPATSIEAVFRSRELLNILGYTKRNPPSVKALRGARLDIEDFFFHVVRAILCYQLYTQLFEPFHPGIVDNKPQNDLINDIYMQMMYREPQSVIGRWRKDSFNSISAIADQSYETAIYPTLLDSLHTLLNSCFDSSAEAKLDEEHEVMLRRLVDVAERWNRLIKGNVVLLGEFQPIAYPCGDGFQSNHMSRVTDSGAERTQSILGTVELGLIKYIALGNNQEPEETILHHAAVVSEKSFA</sequence>
<reference evidence="3 4" key="1">
    <citation type="journal article" date="2019" name="Fungal Biol. Biotechnol.">
        <title>Draft genome sequence of fastidious pathogen Ceratobasidium theobromae, which causes vascular-streak dieback in Theobroma cacao.</title>
        <authorList>
            <person name="Ali S.S."/>
            <person name="Asman A."/>
            <person name="Shao J."/>
            <person name="Firmansyah A.P."/>
            <person name="Susilo A.W."/>
            <person name="Rosmana A."/>
            <person name="McMahon P."/>
            <person name="Junaid M."/>
            <person name="Guest D."/>
            <person name="Kheng T.Y."/>
            <person name="Meinhardt L.W."/>
            <person name="Bailey B.A."/>
        </authorList>
    </citation>
    <scope>NUCLEOTIDE SEQUENCE [LARGE SCALE GENOMIC DNA]</scope>
    <source>
        <strain evidence="3 4">CT2</strain>
    </source>
</reference>
<evidence type="ECO:0000313" key="4">
    <source>
        <dbReference type="Proteomes" id="UP000383932"/>
    </source>
</evidence>
<evidence type="ECO:0000313" key="3">
    <source>
        <dbReference type="EMBL" id="KAB5593098.1"/>
    </source>
</evidence>
<feature type="region of interest" description="Disordered" evidence="2">
    <location>
        <begin position="1225"/>
        <end position="1281"/>
    </location>
</feature>
<accession>A0A5N5QNE8</accession>
<feature type="coiled-coil region" evidence="1">
    <location>
        <begin position="1072"/>
        <end position="1170"/>
    </location>
</feature>
<keyword evidence="1" id="KW-0175">Coiled coil</keyword>
<feature type="compositionally biased region" description="Basic and acidic residues" evidence="2">
    <location>
        <begin position="285"/>
        <end position="303"/>
    </location>
</feature>
<feature type="region of interest" description="Disordered" evidence="2">
    <location>
        <begin position="428"/>
        <end position="462"/>
    </location>
</feature>
<feature type="region of interest" description="Disordered" evidence="2">
    <location>
        <begin position="135"/>
        <end position="154"/>
    </location>
</feature>
<organism evidence="3 4">
    <name type="scientific">Ceratobasidium theobromae</name>
    <dbReference type="NCBI Taxonomy" id="1582974"/>
    <lineage>
        <taxon>Eukaryota</taxon>
        <taxon>Fungi</taxon>
        <taxon>Dikarya</taxon>
        <taxon>Basidiomycota</taxon>
        <taxon>Agaricomycotina</taxon>
        <taxon>Agaricomycetes</taxon>
        <taxon>Cantharellales</taxon>
        <taxon>Ceratobasidiaceae</taxon>
        <taxon>Ceratobasidium</taxon>
    </lineage>
</organism>
<dbReference type="OrthoDB" id="3190709at2759"/>
<dbReference type="Proteomes" id="UP000383932">
    <property type="component" value="Unassembled WGS sequence"/>
</dbReference>